<dbReference type="SUPFAM" id="SSF56801">
    <property type="entry name" value="Acetyl-CoA synthetase-like"/>
    <property type="match status" value="1"/>
</dbReference>
<dbReference type="Pfam" id="PF23562">
    <property type="entry name" value="AMP-binding_C_3"/>
    <property type="match status" value="1"/>
</dbReference>
<evidence type="ECO:0000256" key="1">
    <source>
        <dbReference type="ARBA" id="ARBA00006432"/>
    </source>
</evidence>
<proteinExistence type="inferred from homology"/>
<dbReference type="Pfam" id="PF00501">
    <property type="entry name" value="AMP-binding"/>
    <property type="match status" value="1"/>
</dbReference>
<evidence type="ECO:0000313" key="3">
    <source>
        <dbReference type="EMBL" id="KAJ7689868.1"/>
    </source>
</evidence>
<dbReference type="GO" id="GO:0031956">
    <property type="term" value="F:medium-chain fatty acid-CoA ligase activity"/>
    <property type="evidence" value="ECO:0007669"/>
    <property type="project" value="TreeGrafter"/>
</dbReference>
<comment type="caution">
    <text evidence="3">The sequence shown here is derived from an EMBL/GenBank/DDBJ whole genome shotgun (WGS) entry which is preliminary data.</text>
</comment>
<dbReference type="AlphaFoldDB" id="A0AAD7GGK0"/>
<dbReference type="InterPro" id="IPR042099">
    <property type="entry name" value="ANL_N_sf"/>
</dbReference>
<gene>
    <name evidence="3" type="ORF">B0H17DRAFT_1066000</name>
</gene>
<dbReference type="Proteomes" id="UP001221757">
    <property type="component" value="Unassembled WGS sequence"/>
</dbReference>
<comment type="similarity">
    <text evidence="1">Belongs to the ATP-dependent AMP-binding enzyme family.</text>
</comment>
<keyword evidence="4" id="KW-1185">Reference proteome</keyword>
<dbReference type="PANTHER" id="PTHR43201">
    <property type="entry name" value="ACYL-COA SYNTHETASE"/>
    <property type="match status" value="1"/>
</dbReference>
<accession>A0AAD7GGK0</accession>
<feature type="domain" description="AMP-dependent synthetase/ligase" evidence="2">
    <location>
        <begin position="26"/>
        <end position="346"/>
    </location>
</feature>
<protein>
    <recommendedName>
        <fullName evidence="2">AMP-dependent synthetase/ligase domain-containing protein</fullName>
    </recommendedName>
</protein>
<dbReference type="Gene3D" id="3.40.50.12780">
    <property type="entry name" value="N-terminal domain of ligase-like"/>
    <property type="match status" value="1"/>
</dbReference>
<dbReference type="PANTHER" id="PTHR43201:SF8">
    <property type="entry name" value="ACYL-COA SYNTHETASE FAMILY MEMBER 3"/>
    <property type="match status" value="1"/>
</dbReference>
<name>A0AAD7GGK0_MYCRO</name>
<evidence type="ECO:0000313" key="4">
    <source>
        <dbReference type="Proteomes" id="UP001221757"/>
    </source>
</evidence>
<reference evidence="3" key="1">
    <citation type="submission" date="2023-03" db="EMBL/GenBank/DDBJ databases">
        <title>Massive genome expansion in bonnet fungi (Mycena s.s.) driven by repeated elements and novel gene families across ecological guilds.</title>
        <authorList>
            <consortium name="Lawrence Berkeley National Laboratory"/>
            <person name="Harder C.B."/>
            <person name="Miyauchi S."/>
            <person name="Viragh M."/>
            <person name="Kuo A."/>
            <person name="Thoen E."/>
            <person name="Andreopoulos B."/>
            <person name="Lu D."/>
            <person name="Skrede I."/>
            <person name="Drula E."/>
            <person name="Henrissat B."/>
            <person name="Morin E."/>
            <person name="Kohler A."/>
            <person name="Barry K."/>
            <person name="LaButti K."/>
            <person name="Morin E."/>
            <person name="Salamov A."/>
            <person name="Lipzen A."/>
            <person name="Mereny Z."/>
            <person name="Hegedus B."/>
            <person name="Baldrian P."/>
            <person name="Stursova M."/>
            <person name="Weitz H."/>
            <person name="Taylor A."/>
            <person name="Grigoriev I.V."/>
            <person name="Nagy L.G."/>
            <person name="Martin F."/>
            <person name="Kauserud H."/>
        </authorList>
    </citation>
    <scope>NUCLEOTIDE SEQUENCE</scope>
    <source>
        <strain evidence="3">CBHHK067</strain>
    </source>
</reference>
<evidence type="ECO:0000259" key="2">
    <source>
        <dbReference type="Pfam" id="PF00501"/>
    </source>
</evidence>
<dbReference type="GO" id="GO:0006631">
    <property type="term" value="P:fatty acid metabolic process"/>
    <property type="evidence" value="ECO:0007669"/>
    <property type="project" value="TreeGrafter"/>
</dbReference>
<dbReference type="InterPro" id="IPR000873">
    <property type="entry name" value="AMP-dep_synth/lig_dom"/>
</dbReference>
<organism evidence="3 4">
    <name type="scientific">Mycena rosella</name>
    <name type="common">Pink bonnet</name>
    <name type="synonym">Agaricus rosellus</name>
    <dbReference type="NCBI Taxonomy" id="1033263"/>
    <lineage>
        <taxon>Eukaryota</taxon>
        <taxon>Fungi</taxon>
        <taxon>Dikarya</taxon>
        <taxon>Basidiomycota</taxon>
        <taxon>Agaricomycotina</taxon>
        <taxon>Agaricomycetes</taxon>
        <taxon>Agaricomycetidae</taxon>
        <taxon>Agaricales</taxon>
        <taxon>Marasmiineae</taxon>
        <taxon>Mycenaceae</taxon>
        <taxon>Mycena</taxon>
    </lineage>
</organism>
<dbReference type="EMBL" id="JARKIE010000069">
    <property type="protein sequence ID" value="KAJ7689868.1"/>
    <property type="molecule type" value="Genomic_DNA"/>
</dbReference>
<sequence>MHPQGTNSATFTHAPLDGSLTFPQLLEHHLARSPDHPAYVYDGAHGELVRVSFARYVRTVHAGCRRVLRDVPSQSGKKPVVGIFAVAETISYCMFVAAILRAGMVPFCISPRSAVEGLANMLQQTGAAAVYVSPDSRLQGAIADALALSGTQLPVLEMPTFDALQGEVDAAAPVPVLEKASLDSTALILHSSGSTSVFSKPIYLSHKMLLQYAAIPWSGSEDHCGHIFGAHNLPNFHGLGIFIGTWPFSSGCVMAVLRPTTPPMLFTPENALKGILATKPQVVISTPATIEVWSEDPVALQAMQGLKYLCYIGAPLNKRLGDALVANGVALCSAYGAMEIGLVTPFPQLHGKDWEYFTVRADCNAVRIPENEGSGMYTHAYLVGPNWATCYTNTEIDGKPGCVVSDLLEQHPTKPELHRIYGRKDDLIALSTGFKMNPGPVEAHINRNPFVDAALIFGHARNHPGVIIQVKPEFQGDLKDGEKRANILDAVWASVDEANSASPTHCQIPRAMIVLADPRRPFAVTSKLQPRRRVVFEEHKEEIDVAYH</sequence>